<organism evidence="2 3">
    <name type="scientific">Triticum urartu</name>
    <name type="common">Red wild einkorn</name>
    <name type="synonym">Crithodium urartu</name>
    <dbReference type="NCBI Taxonomy" id="4572"/>
    <lineage>
        <taxon>Eukaryota</taxon>
        <taxon>Viridiplantae</taxon>
        <taxon>Streptophyta</taxon>
        <taxon>Embryophyta</taxon>
        <taxon>Tracheophyta</taxon>
        <taxon>Spermatophyta</taxon>
        <taxon>Magnoliopsida</taxon>
        <taxon>Liliopsida</taxon>
        <taxon>Poales</taxon>
        <taxon>Poaceae</taxon>
        <taxon>BOP clade</taxon>
        <taxon>Pooideae</taxon>
        <taxon>Triticodae</taxon>
        <taxon>Triticeae</taxon>
        <taxon>Triticinae</taxon>
        <taxon>Triticum</taxon>
    </lineage>
</organism>
<dbReference type="Proteomes" id="UP000015106">
    <property type="component" value="Chromosome 3"/>
</dbReference>
<evidence type="ECO:0000313" key="2">
    <source>
        <dbReference type="EnsemblPlants" id="TuG1812G0300003784.01.T02.cds392408"/>
    </source>
</evidence>
<dbReference type="EnsemblPlants" id="TuG1812G0300003784.01.T02">
    <property type="protein sequence ID" value="TuG1812G0300003784.01.T02.cds392408"/>
    <property type="gene ID" value="TuG1812G0300003784.01"/>
</dbReference>
<keyword evidence="3" id="KW-1185">Reference proteome</keyword>
<accession>A0A8R7TY22</accession>
<proteinExistence type="predicted"/>
<dbReference type="AlphaFoldDB" id="A0A8R7TY22"/>
<dbReference type="Gramene" id="TuG1812G0300003784.01.T02">
    <property type="protein sequence ID" value="TuG1812G0300003784.01.T02.cds392408"/>
    <property type="gene ID" value="TuG1812G0300003784.01"/>
</dbReference>
<feature type="region of interest" description="Disordered" evidence="1">
    <location>
        <begin position="1"/>
        <end position="68"/>
    </location>
</feature>
<reference evidence="2" key="2">
    <citation type="submission" date="2018-03" db="EMBL/GenBank/DDBJ databases">
        <title>The Triticum urartu genome reveals the dynamic nature of wheat genome evolution.</title>
        <authorList>
            <person name="Ling H."/>
            <person name="Ma B."/>
            <person name="Shi X."/>
            <person name="Liu H."/>
            <person name="Dong L."/>
            <person name="Sun H."/>
            <person name="Cao Y."/>
            <person name="Gao Q."/>
            <person name="Zheng S."/>
            <person name="Li Y."/>
            <person name="Yu Y."/>
            <person name="Du H."/>
            <person name="Qi M."/>
            <person name="Li Y."/>
            <person name="Yu H."/>
            <person name="Cui Y."/>
            <person name="Wang N."/>
            <person name="Chen C."/>
            <person name="Wu H."/>
            <person name="Zhao Y."/>
            <person name="Zhang J."/>
            <person name="Li Y."/>
            <person name="Zhou W."/>
            <person name="Zhang B."/>
            <person name="Hu W."/>
            <person name="Eijk M."/>
            <person name="Tang J."/>
            <person name="Witsenboer H."/>
            <person name="Zhao S."/>
            <person name="Li Z."/>
            <person name="Zhang A."/>
            <person name="Wang D."/>
            <person name="Liang C."/>
        </authorList>
    </citation>
    <scope>NUCLEOTIDE SEQUENCE [LARGE SCALE GENOMIC DNA]</scope>
    <source>
        <strain evidence="2">cv. G1812</strain>
    </source>
</reference>
<feature type="compositionally biased region" description="Polar residues" evidence="1">
    <location>
        <begin position="30"/>
        <end position="42"/>
    </location>
</feature>
<sequence length="141" mass="15062">ARARAAATPSPPSEAVSAALFPKPHPDPVVSSTLPLLYNTSPGRDPEARKFPKPNHIPSPSLLPRAHRPNPSSRLLACGAVWSSCLFALGLGHRSWDPGGTPDLGPAGFIPVHCFRRRQAARSRPRGKCSSAPVQFLVLPR</sequence>
<protein>
    <submittedName>
        <fullName evidence="2">Uncharacterized protein</fullName>
    </submittedName>
</protein>
<evidence type="ECO:0000313" key="3">
    <source>
        <dbReference type="Proteomes" id="UP000015106"/>
    </source>
</evidence>
<reference evidence="3" key="1">
    <citation type="journal article" date="2013" name="Nature">
        <title>Draft genome of the wheat A-genome progenitor Triticum urartu.</title>
        <authorList>
            <person name="Ling H.Q."/>
            <person name="Zhao S."/>
            <person name="Liu D."/>
            <person name="Wang J."/>
            <person name="Sun H."/>
            <person name="Zhang C."/>
            <person name="Fan H."/>
            <person name="Li D."/>
            <person name="Dong L."/>
            <person name="Tao Y."/>
            <person name="Gao C."/>
            <person name="Wu H."/>
            <person name="Li Y."/>
            <person name="Cui Y."/>
            <person name="Guo X."/>
            <person name="Zheng S."/>
            <person name="Wang B."/>
            <person name="Yu K."/>
            <person name="Liang Q."/>
            <person name="Yang W."/>
            <person name="Lou X."/>
            <person name="Chen J."/>
            <person name="Feng M."/>
            <person name="Jian J."/>
            <person name="Zhang X."/>
            <person name="Luo G."/>
            <person name="Jiang Y."/>
            <person name="Liu J."/>
            <person name="Wang Z."/>
            <person name="Sha Y."/>
            <person name="Zhang B."/>
            <person name="Wu H."/>
            <person name="Tang D."/>
            <person name="Shen Q."/>
            <person name="Xue P."/>
            <person name="Zou S."/>
            <person name="Wang X."/>
            <person name="Liu X."/>
            <person name="Wang F."/>
            <person name="Yang Y."/>
            <person name="An X."/>
            <person name="Dong Z."/>
            <person name="Zhang K."/>
            <person name="Zhang X."/>
            <person name="Luo M.C."/>
            <person name="Dvorak J."/>
            <person name="Tong Y."/>
            <person name="Wang J."/>
            <person name="Yang H."/>
            <person name="Li Z."/>
            <person name="Wang D."/>
            <person name="Zhang A."/>
            <person name="Wang J."/>
        </authorList>
    </citation>
    <scope>NUCLEOTIDE SEQUENCE</scope>
    <source>
        <strain evidence="3">cv. G1812</strain>
    </source>
</reference>
<name>A0A8R7TY22_TRIUA</name>
<evidence type="ECO:0000256" key="1">
    <source>
        <dbReference type="SAM" id="MobiDB-lite"/>
    </source>
</evidence>
<reference evidence="2" key="3">
    <citation type="submission" date="2022-06" db="UniProtKB">
        <authorList>
            <consortium name="EnsemblPlants"/>
        </authorList>
    </citation>
    <scope>IDENTIFICATION</scope>
</reference>
<gene>
    <name evidence="2" type="primary">LOC125545128</name>
</gene>
<feature type="compositionally biased region" description="Low complexity" evidence="1">
    <location>
        <begin position="1"/>
        <end position="19"/>
    </location>
</feature>